<dbReference type="Proteomes" id="UP000439903">
    <property type="component" value="Unassembled WGS sequence"/>
</dbReference>
<organism evidence="1 2">
    <name type="scientific">Gigaspora margarita</name>
    <dbReference type="NCBI Taxonomy" id="4874"/>
    <lineage>
        <taxon>Eukaryota</taxon>
        <taxon>Fungi</taxon>
        <taxon>Fungi incertae sedis</taxon>
        <taxon>Mucoromycota</taxon>
        <taxon>Glomeromycotina</taxon>
        <taxon>Glomeromycetes</taxon>
        <taxon>Diversisporales</taxon>
        <taxon>Gigasporaceae</taxon>
        <taxon>Gigaspora</taxon>
    </lineage>
</organism>
<dbReference type="InterPro" id="IPR036875">
    <property type="entry name" value="Znf_CCHC_sf"/>
</dbReference>
<dbReference type="Gene3D" id="4.10.60.10">
    <property type="entry name" value="Zinc finger, CCHC-type"/>
    <property type="match status" value="1"/>
</dbReference>
<dbReference type="SUPFAM" id="SSF57756">
    <property type="entry name" value="Retrovirus zinc finger-like domains"/>
    <property type="match status" value="1"/>
</dbReference>
<protein>
    <submittedName>
        <fullName evidence="1">Protein far1-related sequence 5-like</fullName>
    </submittedName>
</protein>
<dbReference type="GO" id="GO:0008270">
    <property type="term" value="F:zinc ion binding"/>
    <property type="evidence" value="ECO:0007669"/>
    <property type="project" value="InterPro"/>
</dbReference>
<evidence type="ECO:0000313" key="1">
    <source>
        <dbReference type="EMBL" id="KAF0490134.1"/>
    </source>
</evidence>
<dbReference type="AlphaFoldDB" id="A0A8H4EIE2"/>
<dbReference type="EMBL" id="WTPW01000665">
    <property type="protein sequence ID" value="KAF0490134.1"/>
    <property type="molecule type" value="Genomic_DNA"/>
</dbReference>
<dbReference type="OrthoDB" id="2402896at2759"/>
<evidence type="ECO:0000313" key="2">
    <source>
        <dbReference type="Proteomes" id="UP000439903"/>
    </source>
</evidence>
<reference evidence="1 2" key="1">
    <citation type="journal article" date="2019" name="Environ. Microbiol.">
        <title>At the nexus of three kingdoms: the genome of the mycorrhizal fungus Gigaspora margarita provides insights into plant, endobacterial and fungal interactions.</title>
        <authorList>
            <person name="Venice F."/>
            <person name="Ghignone S."/>
            <person name="Salvioli di Fossalunga A."/>
            <person name="Amselem J."/>
            <person name="Novero M."/>
            <person name="Xianan X."/>
            <person name="Sedzielewska Toro K."/>
            <person name="Morin E."/>
            <person name="Lipzen A."/>
            <person name="Grigoriev I.V."/>
            <person name="Henrissat B."/>
            <person name="Martin F.M."/>
            <person name="Bonfante P."/>
        </authorList>
    </citation>
    <scope>NUCLEOTIDE SEQUENCE [LARGE SCALE GENOMIC DNA]</scope>
    <source>
        <strain evidence="1 2">BEG34</strain>
    </source>
</reference>
<sequence length="222" mass="25563">MSSTQRVESINAVIHKYVNSHSSLMGFFNRIQAMLASELQRAEYRDYLENLSYNIESLASSRVFPKLIEYLKSVLTDKIFQIQKAQIDVCFEYNAHPIPFEQISLYDNISLIIMRPKDSSEKLSMKDEVQASFSTVDMIRNLREDNLNDNCEKIEHKISKQQVYEIHATSNKTVNTKTRSGDTYTCQNCLNDGHNARSCVAPYKTCNKSGHIYLKCPNKKNV</sequence>
<name>A0A8H4EIE2_GIGMA</name>
<dbReference type="GO" id="GO:0003676">
    <property type="term" value="F:nucleic acid binding"/>
    <property type="evidence" value="ECO:0007669"/>
    <property type="project" value="InterPro"/>
</dbReference>
<keyword evidence="2" id="KW-1185">Reference proteome</keyword>
<comment type="caution">
    <text evidence="1">The sequence shown here is derived from an EMBL/GenBank/DDBJ whole genome shotgun (WGS) entry which is preliminary data.</text>
</comment>
<accession>A0A8H4EIE2</accession>
<proteinExistence type="predicted"/>
<gene>
    <name evidence="1" type="ORF">F8M41_021992</name>
</gene>